<gene>
    <name evidence="1" type="ORF">CK820_G0028903</name>
</gene>
<evidence type="ECO:0000313" key="2">
    <source>
        <dbReference type="Proteomes" id="UP000236370"/>
    </source>
</evidence>
<protein>
    <submittedName>
        <fullName evidence="1">PACSIN3 isoform 3</fullName>
    </submittedName>
</protein>
<name>A0A2J8LH39_PANTR</name>
<dbReference type="SUPFAM" id="SSF103657">
    <property type="entry name" value="BAR/IMD domain-like"/>
    <property type="match status" value="1"/>
</dbReference>
<dbReference type="AlphaFoldDB" id="A0A2J8LH39"/>
<accession>A0A2J8LH39</accession>
<proteinExistence type="predicted"/>
<dbReference type="Gene3D" id="1.20.1270.60">
    <property type="entry name" value="Arfaptin homology (AH) domain/BAR domain"/>
    <property type="match status" value="1"/>
</dbReference>
<dbReference type="Proteomes" id="UP000236370">
    <property type="component" value="Unassembled WGS sequence"/>
</dbReference>
<feature type="non-terminal residue" evidence="1">
    <location>
        <position position="36"/>
    </location>
</feature>
<dbReference type="EMBL" id="NBAG03000291">
    <property type="protein sequence ID" value="PNI46583.1"/>
    <property type="molecule type" value="Genomic_DNA"/>
</dbReference>
<evidence type="ECO:0000313" key="1">
    <source>
        <dbReference type="EMBL" id="PNI46583.1"/>
    </source>
</evidence>
<dbReference type="SMR" id="A0A2J8LH39"/>
<reference evidence="1 2" key="1">
    <citation type="submission" date="2017-12" db="EMBL/GenBank/DDBJ databases">
        <title>High-resolution comparative analysis of great ape genomes.</title>
        <authorList>
            <person name="Pollen A."/>
            <person name="Hastie A."/>
            <person name="Hormozdiari F."/>
            <person name="Dougherty M."/>
            <person name="Liu R."/>
            <person name="Chaisson M."/>
            <person name="Hoppe E."/>
            <person name="Hill C."/>
            <person name="Pang A."/>
            <person name="Hillier L."/>
            <person name="Baker C."/>
            <person name="Armstrong J."/>
            <person name="Shendure J."/>
            <person name="Paten B."/>
            <person name="Wilson R."/>
            <person name="Chao H."/>
            <person name="Schneider V."/>
            <person name="Ventura M."/>
            <person name="Kronenberg Z."/>
            <person name="Murali S."/>
            <person name="Gordon D."/>
            <person name="Cantsilieris S."/>
            <person name="Munson K."/>
            <person name="Nelson B."/>
            <person name="Raja A."/>
            <person name="Underwood J."/>
            <person name="Diekhans M."/>
            <person name="Fiddes I."/>
            <person name="Haussler D."/>
            <person name="Eichler E."/>
        </authorList>
    </citation>
    <scope>NUCLEOTIDE SEQUENCE [LARGE SCALE GENOMIC DNA]</scope>
    <source>
        <strain evidence="1">Yerkes chimp pedigree #C0471</strain>
    </source>
</reference>
<comment type="caution">
    <text evidence="1">The sequence shown here is derived from an EMBL/GenBank/DDBJ whole genome shotgun (WGS) entry which is preliminary data.</text>
</comment>
<dbReference type="InterPro" id="IPR027267">
    <property type="entry name" value="AH/BAR_dom_sf"/>
</dbReference>
<organism evidence="1 2">
    <name type="scientific">Pan troglodytes</name>
    <name type="common">Chimpanzee</name>
    <dbReference type="NCBI Taxonomy" id="9598"/>
    <lineage>
        <taxon>Eukaryota</taxon>
        <taxon>Metazoa</taxon>
        <taxon>Chordata</taxon>
        <taxon>Craniata</taxon>
        <taxon>Vertebrata</taxon>
        <taxon>Euteleostomi</taxon>
        <taxon>Mammalia</taxon>
        <taxon>Eutheria</taxon>
        <taxon>Euarchontoglires</taxon>
        <taxon>Primates</taxon>
        <taxon>Haplorrhini</taxon>
        <taxon>Catarrhini</taxon>
        <taxon>Hominidae</taxon>
        <taxon>Pan</taxon>
    </lineage>
</organism>
<sequence>MEDMEQAFETCQAAERQRLLFFKDMLLTLHQHLDLS</sequence>